<name>A0A645JI96_9ZZZZ</name>
<comment type="caution">
    <text evidence="1">The sequence shown here is derived from an EMBL/GenBank/DDBJ whole genome shotgun (WGS) entry which is preliminary data.</text>
</comment>
<dbReference type="AlphaFoldDB" id="A0A645JI96"/>
<protein>
    <submittedName>
        <fullName evidence="1">Uncharacterized protein</fullName>
    </submittedName>
</protein>
<organism evidence="1">
    <name type="scientific">bioreactor metagenome</name>
    <dbReference type="NCBI Taxonomy" id="1076179"/>
    <lineage>
        <taxon>unclassified sequences</taxon>
        <taxon>metagenomes</taxon>
        <taxon>ecological metagenomes</taxon>
    </lineage>
</organism>
<accession>A0A645JI96</accession>
<gene>
    <name evidence="1" type="ORF">SDC9_211167</name>
</gene>
<dbReference type="EMBL" id="VSSQ01142795">
    <property type="protein sequence ID" value="MPN63408.1"/>
    <property type="molecule type" value="Genomic_DNA"/>
</dbReference>
<proteinExistence type="predicted"/>
<sequence length="128" mass="13883">MVLVGLSCLVAFDVSLNSKFHASLKFFFREGSKPFFIVFQGDGSLFGQFLSQGHGFFLQIGKGHHLAYQTVIQRFLGTDEIASQNQLGGFGPAKNIPHQGGADDAGKAHVNFRHGKFSVVGANANIRQ</sequence>
<reference evidence="1" key="1">
    <citation type="submission" date="2019-08" db="EMBL/GenBank/DDBJ databases">
        <authorList>
            <person name="Kucharzyk K."/>
            <person name="Murdoch R.W."/>
            <person name="Higgins S."/>
            <person name="Loffler F."/>
        </authorList>
    </citation>
    <scope>NUCLEOTIDE SEQUENCE</scope>
</reference>
<evidence type="ECO:0000313" key="1">
    <source>
        <dbReference type="EMBL" id="MPN63408.1"/>
    </source>
</evidence>